<dbReference type="PANTHER" id="PTHR40943">
    <property type="entry name" value="CYTOPLASMIC PROTEIN-RELATED"/>
    <property type="match status" value="1"/>
</dbReference>
<proteinExistence type="predicted"/>
<feature type="domain" description="(S)-ureidoglycine aminohydrolase cupin" evidence="1">
    <location>
        <begin position="45"/>
        <end position="110"/>
    </location>
</feature>
<sequence>MPTISVQKAPLQLSNLEPCESFGEPIGDLPLQSDACFYDQDGVFMGTWECEPGKLQLNLAVTEFCHLIKGHWKLTDENGNVTELKAGDSFCFPKGWVGVSEVVETVRKVYTMLE</sequence>
<dbReference type="InterPro" id="IPR011051">
    <property type="entry name" value="RmlC_Cupin_sf"/>
</dbReference>
<dbReference type="OrthoDB" id="9799053at2"/>
<dbReference type="RefSeq" id="WP_085759915.1">
    <property type="nucleotide sequence ID" value="NZ_CP019343.1"/>
</dbReference>
<dbReference type="CDD" id="cd02227">
    <property type="entry name" value="cupin_TM1112-like"/>
    <property type="match status" value="1"/>
</dbReference>
<reference evidence="2 3" key="1">
    <citation type="submission" date="2016-11" db="EMBL/GenBank/DDBJ databases">
        <title>Trade-off between light-utilization and light-protection in marine flavobacteria.</title>
        <authorList>
            <person name="Kumagai Y."/>
        </authorList>
    </citation>
    <scope>NUCLEOTIDE SEQUENCE [LARGE SCALE GENOMIC DNA]</scope>
    <source>
        <strain evidence="2 3">NBRC 107125</strain>
    </source>
</reference>
<gene>
    <name evidence="2" type="ORF">BST96_17385</name>
</gene>
<dbReference type="AlphaFoldDB" id="A0A1X9NPA6"/>
<dbReference type="KEGG" id="osg:BST96_17385"/>
<evidence type="ECO:0000259" key="1">
    <source>
        <dbReference type="Pfam" id="PF05899"/>
    </source>
</evidence>
<dbReference type="PANTHER" id="PTHR40943:SF2">
    <property type="entry name" value="(S)-UREIDOGLYCINE AMINOHYDROLASE CUPIN DOMAIN-CONTAINING PROTEIN"/>
    <property type="match status" value="1"/>
</dbReference>
<keyword evidence="3" id="KW-1185">Reference proteome</keyword>
<dbReference type="Proteomes" id="UP000193450">
    <property type="component" value="Chromosome"/>
</dbReference>
<accession>A0A1X9NPA6</accession>
<dbReference type="Pfam" id="PF05899">
    <property type="entry name" value="Cupin_3"/>
    <property type="match status" value="1"/>
</dbReference>
<evidence type="ECO:0000313" key="2">
    <source>
        <dbReference type="EMBL" id="ARN75723.1"/>
    </source>
</evidence>
<dbReference type="STRING" id="716816.BST96_17385"/>
<protein>
    <recommendedName>
        <fullName evidence="1">(S)-ureidoglycine aminohydrolase cupin domain-containing protein</fullName>
    </recommendedName>
</protein>
<dbReference type="SUPFAM" id="SSF51182">
    <property type="entry name" value="RmlC-like cupins"/>
    <property type="match status" value="1"/>
</dbReference>
<dbReference type="InterPro" id="IPR014710">
    <property type="entry name" value="RmlC-like_jellyroll"/>
</dbReference>
<name>A0A1X9NPA6_9GAMM</name>
<dbReference type="EMBL" id="CP019343">
    <property type="protein sequence ID" value="ARN75723.1"/>
    <property type="molecule type" value="Genomic_DNA"/>
</dbReference>
<organism evidence="2 3">
    <name type="scientific">Oceanicoccus sagamiensis</name>
    <dbReference type="NCBI Taxonomy" id="716816"/>
    <lineage>
        <taxon>Bacteria</taxon>
        <taxon>Pseudomonadati</taxon>
        <taxon>Pseudomonadota</taxon>
        <taxon>Gammaproteobacteria</taxon>
        <taxon>Cellvibrionales</taxon>
        <taxon>Spongiibacteraceae</taxon>
        <taxon>Oceanicoccus</taxon>
    </lineage>
</organism>
<dbReference type="Gene3D" id="2.60.120.10">
    <property type="entry name" value="Jelly Rolls"/>
    <property type="match status" value="1"/>
</dbReference>
<evidence type="ECO:0000313" key="3">
    <source>
        <dbReference type="Proteomes" id="UP000193450"/>
    </source>
</evidence>
<dbReference type="InterPro" id="IPR008579">
    <property type="entry name" value="UGlyAH_Cupin_dom"/>
</dbReference>